<comment type="similarity">
    <text evidence="1 6">Belongs to the glycosyl hydrolase 31 family.</text>
</comment>
<dbReference type="GO" id="GO:0061634">
    <property type="term" value="F:alpha-D-xyloside xylohydrolase"/>
    <property type="evidence" value="ECO:0007669"/>
    <property type="project" value="UniProtKB-EC"/>
</dbReference>
<dbReference type="InterPro" id="IPR048395">
    <property type="entry name" value="Glyco_hydro_31_C"/>
</dbReference>
<dbReference type="KEGG" id="mas:Mahau_2666"/>
<evidence type="ECO:0000256" key="5">
    <source>
        <dbReference type="ARBA" id="ARBA00066962"/>
    </source>
</evidence>
<dbReference type="STRING" id="697281.Mahau_2666"/>
<sequence length="771" mass="87057">MKFTDGYWLKKKGVNIYNAAEVYDVKRDDNSVTVYCPPVKIMHRGQTLGGPLLTIRFSSPRENIIRVQAYHFTGGTQKEPSFELADESYPLGVVETDDEITISSGKLCARICKRDFKIQYIYDGRLLTSTGNRQLGYITAPDGVYMREQLALDVGETVYGLGERFTPFVKNGQVVDIWNEDGGTASEQAYKNIPFYMTNKGYGVFVNDTGRVSYEIASEVVSRVQFSVPGEKLDYMVIGGDDMKGVLENYTALTGRPALPPAWSFGLWLSTSFTTDYDEKTVNSFIDGMTQRGIPLSVFHFDCFWMKEYEWCNFEWDERQFPDPAGMLARLKEKGLKICVWINPYIAQKSPLFEEGKQNGYLLKRQNGDVWQWDMWQPGMGLVDFTNPAACEWYCSKLQRLMDMGVDCFKTDFGERIPTDVVYFDGSDPIKMHNYYTYLYNKTVFKLVKKNKGENNALVFARSATAGSQKFPVHWGGDCDSEYYSMAESLRGGLSLAMSGFGFWSHDISGFESTATPDLYKRWAAFGLLSTHSRLHGSGSYRVPWLFDEEAVDVVRHFTELKCSLMPYLYSMACITAQRGIPSMRSMVLEFPEDANCAWLDRQYMLGDSLLIAPIFHDDSTVDYYLPDGYWTNFISNKVVEGGRWQHEKHNYLSLPLMVRPNSIIPVGSNDQTTDYAYGDGLTLHAFELEDGKLAQTTVYDRDGSLILKATVLKDGDTVHMHFNGKVNGLSVLLRNVFAVTQADGAKIKATGLGAELLIDDGLEDVTCVLG</sequence>
<dbReference type="Pfam" id="PF21365">
    <property type="entry name" value="Glyco_hydro_31_3rd"/>
    <property type="match status" value="1"/>
</dbReference>
<keyword evidence="3 6" id="KW-0326">Glycosidase</keyword>
<dbReference type="Gene3D" id="3.20.20.80">
    <property type="entry name" value="Glycosidases"/>
    <property type="match status" value="1"/>
</dbReference>
<dbReference type="Pfam" id="PF13802">
    <property type="entry name" value="Gal_mutarotas_2"/>
    <property type="match status" value="1"/>
</dbReference>
<dbReference type="SUPFAM" id="SSF117125">
    <property type="entry name" value="Putative glucosidase YicI, C-terminal domain"/>
    <property type="match status" value="1"/>
</dbReference>
<dbReference type="InterPro" id="IPR013780">
    <property type="entry name" value="Glyco_hydro_b"/>
</dbReference>
<evidence type="ECO:0000259" key="9">
    <source>
        <dbReference type="Pfam" id="PF21365"/>
    </source>
</evidence>
<dbReference type="GO" id="GO:0005975">
    <property type="term" value="P:carbohydrate metabolic process"/>
    <property type="evidence" value="ECO:0007669"/>
    <property type="project" value="InterPro"/>
</dbReference>
<evidence type="ECO:0000313" key="10">
    <source>
        <dbReference type="EMBL" id="AEE97802.1"/>
    </source>
</evidence>
<evidence type="ECO:0000256" key="4">
    <source>
        <dbReference type="ARBA" id="ARBA00052064"/>
    </source>
</evidence>
<evidence type="ECO:0000256" key="6">
    <source>
        <dbReference type="RuleBase" id="RU361185"/>
    </source>
</evidence>
<dbReference type="InterPro" id="IPR011013">
    <property type="entry name" value="Gal_mutarotase_sf_dom"/>
</dbReference>
<dbReference type="InterPro" id="IPR017853">
    <property type="entry name" value="GH"/>
</dbReference>
<comment type="catalytic activity">
    <reaction evidence="4">
        <text>Hydrolysis of terminal, non-reducing alpha-D-xylose residues with release of alpha-D-xylose.</text>
        <dbReference type="EC" id="3.2.1.177"/>
    </reaction>
</comment>
<dbReference type="RefSeq" id="WP_013782225.1">
    <property type="nucleotide sequence ID" value="NC_015520.1"/>
</dbReference>
<dbReference type="HOGENOM" id="CLU_000631_10_0_9"/>
<evidence type="ECO:0000256" key="1">
    <source>
        <dbReference type="ARBA" id="ARBA00007806"/>
    </source>
</evidence>
<accession>F3ZYN4</accession>
<evidence type="ECO:0000259" key="8">
    <source>
        <dbReference type="Pfam" id="PF13802"/>
    </source>
</evidence>
<dbReference type="InterPro" id="IPR000322">
    <property type="entry name" value="Glyco_hydro_31_TIM"/>
</dbReference>
<dbReference type="SUPFAM" id="SSF51011">
    <property type="entry name" value="Glycosyl hydrolase domain"/>
    <property type="match status" value="1"/>
</dbReference>
<dbReference type="EMBL" id="CP002360">
    <property type="protein sequence ID" value="AEE97802.1"/>
    <property type="molecule type" value="Genomic_DNA"/>
</dbReference>
<dbReference type="SUPFAM" id="SSF74650">
    <property type="entry name" value="Galactose mutarotase-like"/>
    <property type="match status" value="1"/>
</dbReference>
<evidence type="ECO:0000256" key="2">
    <source>
        <dbReference type="ARBA" id="ARBA00022801"/>
    </source>
</evidence>
<dbReference type="AlphaFoldDB" id="F3ZYN4"/>
<evidence type="ECO:0000259" key="7">
    <source>
        <dbReference type="Pfam" id="PF01055"/>
    </source>
</evidence>
<dbReference type="Gene3D" id="2.60.40.1760">
    <property type="entry name" value="glycosyl hydrolase (family 31)"/>
    <property type="match status" value="1"/>
</dbReference>
<dbReference type="SUPFAM" id="SSF51445">
    <property type="entry name" value="(Trans)glycosidases"/>
    <property type="match status" value="1"/>
</dbReference>
<feature type="domain" description="Glycoside hydrolase family 31 N-terminal" evidence="8">
    <location>
        <begin position="55"/>
        <end position="214"/>
    </location>
</feature>
<gene>
    <name evidence="10" type="ordered locus">Mahau_2666</name>
</gene>
<proteinExistence type="inferred from homology"/>
<dbReference type="Pfam" id="PF01055">
    <property type="entry name" value="Glyco_hydro_31_2nd"/>
    <property type="match status" value="1"/>
</dbReference>
<dbReference type="PANTHER" id="PTHR43053:SF4">
    <property type="entry name" value="MYOGENESIS-REGULATING GLYCOSIDASE"/>
    <property type="match status" value="1"/>
</dbReference>
<dbReference type="CDD" id="cd14752">
    <property type="entry name" value="GH31_N"/>
    <property type="match status" value="1"/>
</dbReference>
<dbReference type="FunFam" id="3.20.20.80:FF:000053">
    <property type="entry name" value="Alpha-xylosidase YicI"/>
    <property type="match status" value="1"/>
</dbReference>
<dbReference type="PANTHER" id="PTHR43053">
    <property type="entry name" value="GLYCOSIDASE FAMILY 31"/>
    <property type="match status" value="1"/>
</dbReference>
<keyword evidence="11" id="KW-1185">Reference proteome</keyword>
<evidence type="ECO:0000313" key="11">
    <source>
        <dbReference type="Proteomes" id="UP000008457"/>
    </source>
</evidence>
<name>F3ZYN4_MAHA5</name>
<dbReference type="CDD" id="cd06593">
    <property type="entry name" value="GH31_xylosidase_YicI"/>
    <property type="match status" value="1"/>
</dbReference>
<evidence type="ECO:0000256" key="3">
    <source>
        <dbReference type="ARBA" id="ARBA00023295"/>
    </source>
</evidence>
<feature type="domain" description="Glycoside hydrolase family 31 TIM barrel" evidence="7">
    <location>
        <begin position="257"/>
        <end position="572"/>
    </location>
</feature>
<dbReference type="eggNOG" id="COG1501">
    <property type="taxonomic scope" value="Bacteria"/>
</dbReference>
<feature type="domain" description="Glycosyl hydrolase family 31 C-terminal" evidence="9">
    <location>
        <begin position="580"/>
        <end position="665"/>
    </location>
</feature>
<dbReference type="GO" id="GO:0030246">
    <property type="term" value="F:carbohydrate binding"/>
    <property type="evidence" value="ECO:0007669"/>
    <property type="project" value="InterPro"/>
</dbReference>
<dbReference type="Proteomes" id="UP000008457">
    <property type="component" value="Chromosome"/>
</dbReference>
<keyword evidence="2 6" id="KW-0378">Hydrolase</keyword>
<protein>
    <recommendedName>
        <fullName evidence="5">alpha-D-xyloside xylohydrolase</fullName>
        <ecNumber evidence="5">3.2.1.177</ecNumber>
    </recommendedName>
</protein>
<dbReference type="Gene3D" id="2.60.40.1180">
    <property type="entry name" value="Golgi alpha-mannosidase II"/>
    <property type="match status" value="2"/>
</dbReference>
<dbReference type="InterPro" id="IPR050985">
    <property type="entry name" value="Alpha-glycosidase_related"/>
</dbReference>
<organism evidence="10 11">
    <name type="scientific">Mahella australiensis (strain DSM 15567 / CIP 107919 / 50-1 BON)</name>
    <dbReference type="NCBI Taxonomy" id="697281"/>
    <lineage>
        <taxon>Bacteria</taxon>
        <taxon>Bacillati</taxon>
        <taxon>Bacillota</taxon>
        <taxon>Clostridia</taxon>
        <taxon>Thermoanaerobacterales</taxon>
        <taxon>Thermoanaerobacterales Family IV. Incertae Sedis</taxon>
        <taxon>Mahella</taxon>
    </lineage>
</organism>
<dbReference type="EC" id="3.2.1.177" evidence="5"/>
<dbReference type="InterPro" id="IPR025887">
    <property type="entry name" value="Glyco_hydro_31_N_dom"/>
</dbReference>
<reference evidence="11" key="1">
    <citation type="submission" date="2010-11" db="EMBL/GenBank/DDBJ databases">
        <title>The complete genome of Mahella australiensis DSM 15567.</title>
        <authorList>
            <consortium name="US DOE Joint Genome Institute (JGI-PGF)"/>
            <person name="Lucas S."/>
            <person name="Copeland A."/>
            <person name="Lapidus A."/>
            <person name="Bruce D."/>
            <person name="Goodwin L."/>
            <person name="Pitluck S."/>
            <person name="Kyrpides N."/>
            <person name="Mavromatis K."/>
            <person name="Pagani I."/>
            <person name="Ivanova N."/>
            <person name="Teshima H."/>
            <person name="Brettin T."/>
            <person name="Detter J.C."/>
            <person name="Han C."/>
            <person name="Tapia R."/>
            <person name="Land M."/>
            <person name="Hauser L."/>
            <person name="Markowitz V."/>
            <person name="Cheng J.-F."/>
            <person name="Hugenholtz P."/>
            <person name="Woyke T."/>
            <person name="Wu D."/>
            <person name="Spring S."/>
            <person name="Pukall R."/>
            <person name="Steenblock K."/>
            <person name="Schneider S."/>
            <person name="Klenk H.-P."/>
            <person name="Eisen J.A."/>
        </authorList>
    </citation>
    <scope>NUCLEOTIDE SEQUENCE [LARGE SCALE GENOMIC DNA]</scope>
    <source>
        <strain evidence="11">DSM 15567 / CIP 107919 / 50-1 BON</strain>
    </source>
</reference>
<reference evidence="10 11" key="2">
    <citation type="journal article" date="2011" name="Stand. Genomic Sci.">
        <title>Complete genome sequence of Mahella australiensis type strain (50-1 BON).</title>
        <authorList>
            <person name="Sikorski J."/>
            <person name="Teshima H."/>
            <person name="Nolan M."/>
            <person name="Lucas S."/>
            <person name="Hammon N."/>
            <person name="Deshpande S."/>
            <person name="Cheng J.F."/>
            <person name="Pitluck S."/>
            <person name="Liolios K."/>
            <person name="Pagani I."/>
            <person name="Ivanova N."/>
            <person name="Huntemann M."/>
            <person name="Mavromatis K."/>
            <person name="Ovchinikova G."/>
            <person name="Pati A."/>
            <person name="Tapia R."/>
            <person name="Han C."/>
            <person name="Goodwin L."/>
            <person name="Chen A."/>
            <person name="Palaniappan K."/>
            <person name="Land M."/>
            <person name="Hauser L."/>
            <person name="Ngatchou-Djao O.D."/>
            <person name="Rohde M."/>
            <person name="Pukall R."/>
            <person name="Spring S."/>
            <person name="Abt B."/>
            <person name="Goker M."/>
            <person name="Detter J.C."/>
            <person name="Woyke T."/>
            <person name="Bristow J."/>
            <person name="Markowitz V."/>
            <person name="Hugenholtz P."/>
            <person name="Eisen J.A."/>
            <person name="Kyrpides N.C."/>
            <person name="Klenk H.P."/>
            <person name="Lapidus A."/>
        </authorList>
    </citation>
    <scope>NUCLEOTIDE SEQUENCE [LARGE SCALE GENOMIC DNA]</scope>
    <source>
        <strain evidence="11">DSM 15567 / CIP 107919 / 50-1 BON</strain>
    </source>
</reference>
<dbReference type="OrthoDB" id="176168at2"/>
<dbReference type="NCBIfam" id="NF007940">
    <property type="entry name" value="PRK10658.1"/>
    <property type="match status" value="1"/>
</dbReference>